<name>A0ABR9TDJ1_9SPHI</name>
<gene>
    <name evidence="1" type="ORF">C4F40_20590</name>
</gene>
<keyword evidence="2" id="KW-1185">Reference proteome</keyword>
<reference evidence="1 2" key="1">
    <citation type="submission" date="2018-02" db="EMBL/GenBank/DDBJ databases">
        <title>Sphingobacterium KA21.</title>
        <authorList>
            <person name="Vasarhelyi B.M."/>
            <person name="Deshmukh S."/>
            <person name="Balint B."/>
            <person name="Kukolya J."/>
        </authorList>
    </citation>
    <scope>NUCLEOTIDE SEQUENCE [LARGE SCALE GENOMIC DNA]</scope>
    <source>
        <strain evidence="1 2">Ka21</strain>
    </source>
</reference>
<sequence length="61" mass="7137">MRMVENFTKNESLTYEGIEGYNKIETEEQFEEKLKASIKKLTKAPGDHIIEKILNYSKSLK</sequence>
<comment type="caution">
    <text evidence="1">The sequence shown here is derived from an EMBL/GenBank/DDBJ whole genome shotgun (WGS) entry which is preliminary data.</text>
</comment>
<evidence type="ECO:0000313" key="1">
    <source>
        <dbReference type="EMBL" id="MBE8723124.1"/>
    </source>
</evidence>
<accession>A0ABR9TDJ1</accession>
<dbReference type="Proteomes" id="UP000618319">
    <property type="component" value="Unassembled WGS sequence"/>
</dbReference>
<protein>
    <submittedName>
        <fullName evidence="1">Uncharacterized protein</fullName>
    </submittedName>
</protein>
<dbReference type="RefSeq" id="WP_196941274.1">
    <property type="nucleotide sequence ID" value="NZ_MU158693.1"/>
</dbReference>
<proteinExistence type="predicted"/>
<organism evidence="1 2">
    <name type="scientific">Sphingobacterium pedocola</name>
    <dbReference type="NCBI Taxonomy" id="2082722"/>
    <lineage>
        <taxon>Bacteria</taxon>
        <taxon>Pseudomonadati</taxon>
        <taxon>Bacteroidota</taxon>
        <taxon>Sphingobacteriia</taxon>
        <taxon>Sphingobacteriales</taxon>
        <taxon>Sphingobacteriaceae</taxon>
        <taxon>Sphingobacterium</taxon>
    </lineage>
</organism>
<dbReference type="EMBL" id="PSKQ01000026">
    <property type="protein sequence ID" value="MBE8723124.1"/>
    <property type="molecule type" value="Genomic_DNA"/>
</dbReference>
<evidence type="ECO:0000313" key="2">
    <source>
        <dbReference type="Proteomes" id="UP000618319"/>
    </source>
</evidence>